<dbReference type="RefSeq" id="WP_106249773.1">
    <property type="nucleotide sequence ID" value="NZ_PVZC01000007.1"/>
</dbReference>
<dbReference type="InterPro" id="IPR024083">
    <property type="entry name" value="Fumarase/histidase_N"/>
</dbReference>
<dbReference type="GO" id="GO:0042450">
    <property type="term" value="P:L-arginine biosynthetic process via ornithine"/>
    <property type="evidence" value="ECO:0007669"/>
    <property type="project" value="InterPro"/>
</dbReference>
<comment type="caution">
    <text evidence="7">The sequence shown here is derived from an EMBL/GenBank/DDBJ whole genome shotgun (WGS) entry which is preliminary data.</text>
</comment>
<protein>
    <recommendedName>
        <fullName evidence="2">argininosuccinate lyase</fullName>
        <ecNumber evidence="2">4.3.2.1</ecNumber>
    </recommendedName>
</protein>
<dbReference type="Proteomes" id="UP000237846">
    <property type="component" value="Unassembled WGS sequence"/>
</dbReference>
<dbReference type="GO" id="GO:0004056">
    <property type="term" value="F:argininosuccinate lyase activity"/>
    <property type="evidence" value="ECO:0007669"/>
    <property type="project" value="UniProtKB-EC"/>
</dbReference>
<evidence type="ECO:0000313" key="8">
    <source>
        <dbReference type="Proteomes" id="UP000237846"/>
    </source>
</evidence>
<dbReference type="PANTHER" id="PTHR43814">
    <property type="entry name" value="ARGININOSUCCINATE LYASE"/>
    <property type="match status" value="1"/>
</dbReference>
<dbReference type="Gene3D" id="1.10.40.30">
    <property type="entry name" value="Fumarase/aspartase (C-terminal domain)"/>
    <property type="match status" value="1"/>
</dbReference>
<dbReference type="PRINTS" id="PR00145">
    <property type="entry name" value="ARGSUCLYASE"/>
</dbReference>
<accession>A0A2T0PYB5</accession>
<dbReference type="GO" id="GO:0005829">
    <property type="term" value="C:cytosol"/>
    <property type="evidence" value="ECO:0007669"/>
    <property type="project" value="TreeGrafter"/>
</dbReference>
<name>A0A2T0PYB5_9ACTN</name>
<sequence>MSGTGAAPHPPVTGRLAEVPRGIVHTEVLEPQFRFEAEHLLDHYVHLERVLLLEYRRMGLIDRAQAAGIAAALDGVDAGTLRADPEANLSDISLALERHVADRLTAPVPAWHVDRSRNDVQATAQLMYGRAELLRAAGLLAGLARAAQRTAAGLTETPMPGYTHLQAAQVISPGFYLAAVSEQALFALRRLLAGHDDANRCPMGAGAMAGQQLAWDRERIARLAGCDGPQRHALTAVAGRDWAAVLAGELSAFAVVLSRFTTDFMAWAGEAHGFLELPDSLAGVSAAMPQKKNYPVLERVRGRSAHVVALAHDLRIATRNTSYSNSVEVGKEASRYLSELFASFRFCVALLTEAIAEMRFRPARMRAACEAAFTGGMALANELTLAYGVPWRTAQTIAGAYIRAALESGGPDARDGALLAGCAARHGHRVSEPDGVLKRAFDVDLALRRFTSSGSAHPDEVRALLADQAAELEALEAEVAARVRRAADAAAEVRRLLGGPTGEDR</sequence>
<feature type="coiled-coil region" evidence="5">
    <location>
        <begin position="465"/>
        <end position="492"/>
    </location>
</feature>
<keyword evidence="8" id="KW-1185">Reference proteome</keyword>
<dbReference type="InterPro" id="IPR000362">
    <property type="entry name" value="Fumarate_lyase_fam"/>
</dbReference>
<keyword evidence="4 7" id="KW-0456">Lyase</keyword>
<dbReference type="InterPro" id="IPR009049">
    <property type="entry name" value="Argininosuccinate_lyase"/>
</dbReference>
<keyword evidence="3" id="KW-0055">Arginine biosynthesis</keyword>
<dbReference type="EMBL" id="PVZC01000007">
    <property type="protein sequence ID" value="PRX96523.1"/>
    <property type="molecule type" value="Genomic_DNA"/>
</dbReference>
<dbReference type="UniPathway" id="UPA00068">
    <property type="reaction ID" value="UER00114"/>
</dbReference>
<dbReference type="PANTHER" id="PTHR43814:SF1">
    <property type="entry name" value="ARGININOSUCCINATE LYASE"/>
    <property type="match status" value="1"/>
</dbReference>
<comment type="pathway">
    <text evidence="1">Amino-acid biosynthesis; L-arginine biosynthesis; L-arginine from L-ornithine and carbamoyl phosphate: step 3/3.</text>
</comment>
<dbReference type="InterPro" id="IPR008948">
    <property type="entry name" value="L-Aspartase-like"/>
</dbReference>
<evidence type="ECO:0000256" key="1">
    <source>
        <dbReference type="ARBA" id="ARBA00004941"/>
    </source>
</evidence>
<gene>
    <name evidence="7" type="ORF">CLV72_10746</name>
</gene>
<keyword evidence="3" id="KW-0028">Amino-acid biosynthesis</keyword>
<feature type="domain" description="Fumarate lyase N-terminal" evidence="6">
    <location>
        <begin position="97"/>
        <end position="308"/>
    </location>
</feature>
<evidence type="ECO:0000256" key="4">
    <source>
        <dbReference type="ARBA" id="ARBA00023239"/>
    </source>
</evidence>
<dbReference type="EC" id="4.3.2.1" evidence="2"/>
<dbReference type="AlphaFoldDB" id="A0A2T0PYB5"/>
<evidence type="ECO:0000259" key="6">
    <source>
        <dbReference type="Pfam" id="PF00206"/>
    </source>
</evidence>
<dbReference type="Gene3D" id="1.20.200.10">
    <property type="entry name" value="Fumarase/aspartase (Central domain)"/>
    <property type="match status" value="1"/>
</dbReference>
<proteinExistence type="predicted"/>
<evidence type="ECO:0000256" key="2">
    <source>
        <dbReference type="ARBA" id="ARBA00012338"/>
    </source>
</evidence>
<dbReference type="OrthoDB" id="4899737at2"/>
<dbReference type="InterPro" id="IPR022761">
    <property type="entry name" value="Fumarate_lyase_N"/>
</dbReference>
<dbReference type="SUPFAM" id="SSF48557">
    <property type="entry name" value="L-aspartase-like"/>
    <property type="match status" value="1"/>
</dbReference>
<evidence type="ECO:0000256" key="5">
    <source>
        <dbReference type="SAM" id="Coils"/>
    </source>
</evidence>
<dbReference type="Pfam" id="PF00206">
    <property type="entry name" value="Lyase_1"/>
    <property type="match status" value="1"/>
</dbReference>
<evidence type="ECO:0000313" key="7">
    <source>
        <dbReference type="EMBL" id="PRX96523.1"/>
    </source>
</evidence>
<dbReference type="Gene3D" id="1.10.275.10">
    <property type="entry name" value="Fumarase/aspartase (N-terminal domain)"/>
    <property type="match status" value="1"/>
</dbReference>
<keyword evidence="5" id="KW-0175">Coiled coil</keyword>
<evidence type="ECO:0000256" key="3">
    <source>
        <dbReference type="ARBA" id="ARBA00022571"/>
    </source>
</evidence>
<reference evidence="7 8" key="1">
    <citation type="submission" date="2018-03" db="EMBL/GenBank/DDBJ databases">
        <title>Genomic Encyclopedia of Archaeal and Bacterial Type Strains, Phase II (KMG-II): from individual species to whole genera.</title>
        <authorList>
            <person name="Goeker M."/>
        </authorList>
    </citation>
    <scope>NUCLEOTIDE SEQUENCE [LARGE SCALE GENOMIC DNA]</scope>
    <source>
        <strain evidence="7 8">DSM 45601</strain>
    </source>
</reference>
<dbReference type="PRINTS" id="PR00149">
    <property type="entry name" value="FUMRATELYASE"/>
</dbReference>
<organism evidence="7 8">
    <name type="scientific">Allonocardiopsis opalescens</name>
    <dbReference type="NCBI Taxonomy" id="1144618"/>
    <lineage>
        <taxon>Bacteria</taxon>
        <taxon>Bacillati</taxon>
        <taxon>Actinomycetota</taxon>
        <taxon>Actinomycetes</taxon>
        <taxon>Streptosporangiales</taxon>
        <taxon>Allonocardiopsis</taxon>
    </lineage>
</organism>